<dbReference type="GO" id="GO:2001070">
    <property type="term" value="F:starch binding"/>
    <property type="evidence" value="ECO:0007669"/>
    <property type="project" value="InterPro"/>
</dbReference>
<evidence type="ECO:0000313" key="3">
    <source>
        <dbReference type="Proteomes" id="UP000277811"/>
    </source>
</evidence>
<name>A0A498RBR9_9FIRM</name>
<dbReference type="RefSeq" id="WP_122629280.1">
    <property type="nucleotide sequence ID" value="NZ_UPPP01000088.1"/>
</dbReference>
<gene>
    <name evidence="2" type="ORF">LUCI_3629</name>
</gene>
<protein>
    <recommendedName>
        <fullName evidence="1">Carbohydrate binding module family 25 domain-containing protein</fullName>
    </recommendedName>
</protein>
<proteinExistence type="predicted"/>
<dbReference type="EMBL" id="UPPP01000088">
    <property type="protein sequence ID" value="VBB08357.1"/>
    <property type="molecule type" value="Genomic_DNA"/>
</dbReference>
<evidence type="ECO:0000313" key="2">
    <source>
        <dbReference type="EMBL" id="VBB08357.1"/>
    </source>
</evidence>
<dbReference type="InterPro" id="IPR005085">
    <property type="entry name" value="CBM25"/>
</dbReference>
<keyword evidence="3" id="KW-1185">Reference proteome</keyword>
<dbReference type="Proteomes" id="UP000277811">
    <property type="component" value="Unassembled WGS sequence"/>
</dbReference>
<dbReference type="InterPro" id="IPR013783">
    <property type="entry name" value="Ig-like_fold"/>
</dbReference>
<organism evidence="2 3">
    <name type="scientific">Lucifera butyrica</name>
    <dbReference type="NCBI Taxonomy" id="1351585"/>
    <lineage>
        <taxon>Bacteria</taxon>
        <taxon>Bacillati</taxon>
        <taxon>Bacillota</taxon>
        <taxon>Negativicutes</taxon>
        <taxon>Veillonellales</taxon>
        <taxon>Veillonellaceae</taxon>
        <taxon>Lucifera</taxon>
    </lineage>
</organism>
<dbReference type="Gene3D" id="2.60.40.10">
    <property type="entry name" value="Immunoglobulins"/>
    <property type="match status" value="1"/>
</dbReference>
<dbReference type="SMART" id="SM01066">
    <property type="entry name" value="CBM_25"/>
    <property type="match status" value="1"/>
</dbReference>
<dbReference type="OrthoDB" id="1683298at2"/>
<evidence type="ECO:0000259" key="1">
    <source>
        <dbReference type="SMART" id="SM01066"/>
    </source>
</evidence>
<dbReference type="AlphaFoldDB" id="A0A498RBR9"/>
<sequence length="104" mass="11546">MRKKINNDYLPNGVLTIPAHPRAHDSVKIVYNGLLLQNGATQVYAHAGFGADWQNAGDYRMTRSDGGFEAAIPVIQADTLQLAFRDGASNWDNNSGKNYTYFIR</sequence>
<reference evidence="2 3" key="1">
    <citation type="submission" date="2018-06" db="EMBL/GenBank/DDBJ databases">
        <authorList>
            <person name="Strepis N."/>
        </authorList>
    </citation>
    <scope>NUCLEOTIDE SEQUENCE [LARGE SCALE GENOMIC DNA]</scope>
    <source>
        <strain evidence="2">LUCI</strain>
    </source>
</reference>
<accession>A0A498RBR9</accession>
<dbReference type="Pfam" id="PF16760">
    <property type="entry name" value="CBM53"/>
    <property type="match status" value="1"/>
</dbReference>
<feature type="domain" description="Carbohydrate binding module family 25" evidence="1">
    <location>
        <begin position="24"/>
        <end position="104"/>
    </location>
</feature>